<dbReference type="Pfam" id="PF00132">
    <property type="entry name" value="Hexapep"/>
    <property type="match status" value="2"/>
</dbReference>
<dbReference type="SUPFAM" id="SSF51161">
    <property type="entry name" value="Trimeric LpxA-like enzymes"/>
    <property type="match status" value="1"/>
</dbReference>
<dbReference type="PANTHER" id="PTHR43480">
    <property type="entry name" value="ACYL-[ACYL-CARRIER-PROTEIN]--UDP-N-ACETYLGLUCOSAMINE O-ACYLTRANSFERASE"/>
    <property type="match status" value="1"/>
</dbReference>
<dbReference type="Gene3D" id="2.160.10.10">
    <property type="entry name" value="Hexapeptide repeat proteins"/>
    <property type="match status" value="1"/>
</dbReference>
<keyword evidence="2" id="KW-0441">Lipid A biosynthesis</keyword>
<name>X0ULY7_9ZZZZ</name>
<organism evidence="7">
    <name type="scientific">marine sediment metagenome</name>
    <dbReference type="NCBI Taxonomy" id="412755"/>
    <lineage>
        <taxon>unclassified sequences</taxon>
        <taxon>metagenomes</taxon>
        <taxon>ecological metagenomes</taxon>
    </lineage>
</organism>
<dbReference type="Gene3D" id="1.20.1180.10">
    <property type="entry name" value="Udp N-acetylglucosamine O-acyltransferase, C-terminal domain"/>
    <property type="match status" value="1"/>
</dbReference>
<dbReference type="InterPro" id="IPR011004">
    <property type="entry name" value="Trimer_LpxA-like_sf"/>
</dbReference>
<gene>
    <name evidence="7" type="ORF">S01H1_32879</name>
</gene>
<dbReference type="EMBL" id="BARS01020386">
    <property type="protein sequence ID" value="GAG06665.1"/>
    <property type="molecule type" value="Genomic_DNA"/>
</dbReference>
<sequence>FTVVESDVQIGSGTIIDSNVLIAPGSRIGENCHIFHGAVIGTIPQDLKFEGEYTTLKIGDHTTIREYCTINRGTKESGTTIVGSNCLLMAYVHIAHDCVIGNNVILANAVNMAGHVSIDDYATVGGIVPIHQFVRIGKHSFIGGGFRVDKDVPPYILAAGQPLKYMNLNIVGLRRRNFPRELINKIKSVYKLIYQSNMNTSQALELLKNDQEQIPELKEIYQFIEKSDRGII</sequence>
<dbReference type="InterPro" id="IPR029098">
    <property type="entry name" value="Acetyltransf_C"/>
</dbReference>
<dbReference type="PANTHER" id="PTHR43480:SF1">
    <property type="entry name" value="ACYL-[ACYL-CARRIER-PROTEIN]--UDP-N-ACETYLGLUCOSAMINE O-ACYLTRANSFERASE, MITOCHONDRIAL-RELATED"/>
    <property type="match status" value="1"/>
</dbReference>
<accession>X0ULY7</accession>
<keyword evidence="4" id="KW-0443">Lipid metabolism</keyword>
<dbReference type="GO" id="GO:0008780">
    <property type="term" value="F:acyl-[acyl-carrier-protein]-UDP-N-acetylglucosamine O-acyltransferase activity"/>
    <property type="evidence" value="ECO:0007669"/>
    <property type="project" value="InterPro"/>
</dbReference>
<keyword evidence="1" id="KW-0444">Lipid biosynthesis</keyword>
<feature type="domain" description="UDP N-acetylglucosamine O-acyltransferase C-terminal" evidence="6">
    <location>
        <begin position="151"/>
        <end position="232"/>
    </location>
</feature>
<dbReference type="NCBIfam" id="NF003657">
    <property type="entry name" value="PRK05289.1"/>
    <property type="match status" value="1"/>
</dbReference>
<keyword evidence="5" id="KW-0012">Acyltransferase</keyword>
<dbReference type="GO" id="GO:0009245">
    <property type="term" value="P:lipid A biosynthetic process"/>
    <property type="evidence" value="ECO:0007669"/>
    <property type="project" value="UniProtKB-KW"/>
</dbReference>
<dbReference type="CDD" id="cd03351">
    <property type="entry name" value="LbH_UDP-GlcNAc_AT"/>
    <property type="match status" value="1"/>
</dbReference>
<evidence type="ECO:0000256" key="4">
    <source>
        <dbReference type="ARBA" id="ARBA00023098"/>
    </source>
</evidence>
<keyword evidence="3" id="KW-0808">Transferase</keyword>
<dbReference type="InterPro" id="IPR037157">
    <property type="entry name" value="Acetyltransf_C_sf"/>
</dbReference>
<evidence type="ECO:0000259" key="6">
    <source>
        <dbReference type="Pfam" id="PF13720"/>
    </source>
</evidence>
<dbReference type="Pfam" id="PF13720">
    <property type="entry name" value="Acetyltransf_11"/>
    <property type="match status" value="1"/>
</dbReference>
<evidence type="ECO:0000256" key="1">
    <source>
        <dbReference type="ARBA" id="ARBA00022516"/>
    </source>
</evidence>
<dbReference type="InterPro" id="IPR010137">
    <property type="entry name" value="Lipid_A_LpxA"/>
</dbReference>
<comment type="caution">
    <text evidence="7">The sequence shown here is derived from an EMBL/GenBank/DDBJ whole genome shotgun (WGS) entry which is preliminary data.</text>
</comment>
<evidence type="ECO:0000256" key="2">
    <source>
        <dbReference type="ARBA" id="ARBA00022556"/>
    </source>
</evidence>
<feature type="non-terminal residue" evidence="7">
    <location>
        <position position="1"/>
    </location>
</feature>
<reference evidence="7" key="1">
    <citation type="journal article" date="2014" name="Front. Microbiol.">
        <title>High frequency of phylogenetically diverse reductive dehalogenase-homologous genes in deep subseafloor sedimentary metagenomes.</title>
        <authorList>
            <person name="Kawai M."/>
            <person name="Futagami T."/>
            <person name="Toyoda A."/>
            <person name="Takaki Y."/>
            <person name="Nishi S."/>
            <person name="Hori S."/>
            <person name="Arai W."/>
            <person name="Tsubouchi T."/>
            <person name="Morono Y."/>
            <person name="Uchiyama I."/>
            <person name="Ito T."/>
            <person name="Fujiyama A."/>
            <person name="Inagaki F."/>
            <person name="Takami H."/>
        </authorList>
    </citation>
    <scope>NUCLEOTIDE SEQUENCE</scope>
    <source>
        <strain evidence="7">Expedition CK06-06</strain>
    </source>
</reference>
<evidence type="ECO:0000313" key="7">
    <source>
        <dbReference type="EMBL" id="GAG06665.1"/>
    </source>
</evidence>
<proteinExistence type="predicted"/>
<evidence type="ECO:0000256" key="3">
    <source>
        <dbReference type="ARBA" id="ARBA00022679"/>
    </source>
</evidence>
<dbReference type="PIRSF" id="PIRSF000456">
    <property type="entry name" value="UDP-GlcNAc_acltr"/>
    <property type="match status" value="1"/>
</dbReference>
<dbReference type="GO" id="GO:0016020">
    <property type="term" value="C:membrane"/>
    <property type="evidence" value="ECO:0007669"/>
    <property type="project" value="GOC"/>
</dbReference>
<protein>
    <recommendedName>
        <fullName evidence="6">UDP N-acetylglucosamine O-acyltransferase C-terminal domain-containing protein</fullName>
    </recommendedName>
</protein>
<dbReference type="NCBIfam" id="TIGR01852">
    <property type="entry name" value="lipid_A_lpxA"/>
    <property type="match status" value="1"/>
</dbReference>
<dbReference type="AlphaFoldDB" id="X0ULY7"/>
<evidence type="ECO:0000256" key="5">
    <source>
        <dbReference type="ARBA" id="ARBA00023315"/>
    </source>
</evidence>
<dbReference type="InterPro" id="IPR001451">
    <property type="entry name" value="Hexapep"/>
</dbReference>